<proteinExistence type="predicted"/>
<name>A0ABX9W3H5_9GAMM</name>
<evidence type="ECO:0000313" key="2">
    <source>
        <dbReference type="Proteomes" id="UP000274695"/>
    </source>
</evidence>
<accession>A0ABX9W3H5</accession>
<keyword evidence="2" id="KW-1185">Reference proteome</keyword>
<protein>
    <submittedName>
        <fullName evidence="1">Uncharacterized protein</fullName>
    </submittedName>
</protein>
<gene>
    <name evidence="1" type="ORF">D0911_08340</name>
</gene>
<organism evidence="1 2">
    <name type="scientific">Zhongshania marina</name>
    <dbReference type="NCBI Taxonomy" id="2304603"/>
    <lineage>
        <taxon>Bacteria</taxon>
        <taxon>Pseudomonadati</taxon>
        <taxon>Pseudomonadota</taxon>
        <taxon>Gammaproteobacteria</taxon>
        <taxon>Cellvibrionales</taxon>
        <taxon>Spongiibacteraceae</taxon>
        <taxon>Zhongshania</taxon>
    </lineage>
</organism>
<dbReference type="EMBL" id="RHGB01000007">
    <property type="protein sequence ID" value="RNL64763.1"/>
    <property type="molecule type" value="Genomic_DNA"/>
</dbReference>
<sequence length="154" mass="17530">MICMQVMSRDGSYWSENTFSLPPGEEGAVSLDYPSRYLEKLYSEQPSDLALMAKFGSCGKEGLAMISGWSAAQLNEPDVLVVLINSARSSTFISGRYAEDWGRPSACEAITEGRRTAYDTRCEIKFENKLNAIKIMRRRYDRMLRPEIITLWKH</sequence>
<reference evidence="1 2" key="1">
    <citation type="submission" date="2018-10" db="EMBL/GenBank/DDBJ databases">
        <title>Draft genome sequence of Zhongshania sp. DSW25-10.</title>
        <authorList>
            <person name="Oh J."/>
        </authorList>
    </citation>
    <scope>NUCLEOTIDE SEQUENCE [LARGE SCALE GENOMIC DNA]</scope>
    <source>
        <strain evidence="1 2">DSW25-10</strain>
    </source>
</reference>
<evidence type="ECO:0000313" key="1">
    <source>
        <dbReference type="EMBL" id="RNL64763.1"/>
    </source>
</evidence>
<comment type="caution">
    <text evidence="1">The sequence shown here is derived from an EMBL/GenBank/DDBJ whole genome shotgun (WGS) entry which is preliminary data.</text>
</comment>
<dbReference type="Proteomes" id="UP000274695">
    <property type="component" value="Unassembled WGS sequence"/>
</dbReference>